<dbReference type="CDD" id="cd07011">
    <property type="entry name" value="cupin_PMI_type_I_N"/>
    <property type="match status" value="1"/>
</dbReference>
<evidence type="ECO:0000313" key="8">
    <source>
        <dbReference type="Proteomes" id="UP000326759"/>
    </source>
</evidence>
<dbReference type="PANTHER" id="PTHR10309:SF0">
    <property type="entry name" value="MANNOSE-6-PHOSPHATE ISOMERASE"/>
    <property type="match status" value="1"/>
</dbReference>
<dbReference type="Gene3D" id="1.10.441.10">
    <property type="entry name" value="Phosphomannose Isomerase, domain 2"/>
    <property type="match status" value="1"/>
</dbReference>
<keyword evidence="7" id="KW-0413">Isomerase</keyword>
<reference evidence="7 8" key="1">
    <citation type="journal article" date="2019" name="PLoS Biol.">
        <title>Sex chromosomes control vertical transmission of feminizing Wolbachia symbionts in an isopod.</title>
        <authorList>
            <person name="Becking T."/>
            <person name="Chebbi M.A."/>
            <person name="Giraud I."/>
            <person name="Moumen B."/>
            <person name="Laverre T."/>
            <person name="Caubet Y."/>
            <person name="Peccoud J."/>
            <person name="Gilbert C."/>
            <person name="Cordaux R."/>
        </authorList>
    </citation>
    <scope>NUCLEOTIDE SEQUENCE [LARGE SCALE GENOMIC DNA]</scope>
    <source>
        <strain evidence="7">ANa2</strain>
        <tissue evidence="7">Whole body excluding digestive tract and cuticle</tissue>
    </source>
</reference>
<dbReference type="PROSITE" id="PS00966">
    <property type="entry name" value="PMI_I_2"/>
    <property type="match status" value="1"/>
</dbReference>
<comment type="caution">
    <text evidence="7">The sequence shown here is derived from an EMBL/GenBank/DDBJ whole genome shotgun (WGS) entry which is preliminary data.</text>
</comment>
<comment type="cofactor">
    <cofactor evidence="2">
        <name>Zn(2+)</name>
        <dbReference type="ChEBI" id="CHEBI:29105"/>
    </cofactor>
</comment>
<organism evidence="7 8">
    <name type="scientific">Armadillidium nasatum</name>
    <dbReference type="NCBI Taxonomy" id="96803"/>
    <lineage>
        <taxon>Eukaryota</taxon>
        <taxon>Metazoa</taxon>
        <taxon>Ecdysozoa</taxon>
        <taxon>Arthropoda</taxon>
        <taxon>Crustacea</taxon>
        <taxon>Multicrustacea</taxon>
        <taxon>Malacostraca</taxon>
        <taxon>Eumalacostraca</taxon>
        <taxon>Peracarida</taxon>
        <taxon>Isopoda</taxon>
        <taxon>Oniscidea</taxon>
        <taxon>Crinocheta</taxon>
        <taxon>Armadillidiidae</taxon>
        <taxon>Armadillidium</taxon>
    </lineage>
</organism>
<dbReference type="EC" id="5.3.1.8" evidence="5"/>
<dbReference type="Proteomes" id="UP000326759">
    <property type="component" value="Unassembled WGS sequence"/>
</dbReference>
<dbReference type="GO" id="GO:0009298">
    <property type="term" value="P:GDP-mannose biosynthetic process"/>
    <property type="evidence" value="ECO:0007669"/>
    <property type="project" value="UniProtKB-UniPathway"/>
</dbReference>
<evidence type="ECO:0000256" key="3">
    <source>
        <dbReference type="ARBA" id="ARBA00004666"/>
    </source>
</evidence>
<dbReference type="FunFam" id="1.10.441.10:FF:000003">
    <property type="entry name" value="Mannose-6-phosphate isomerase"/>
    <property type="match status" value="1"/>
</dbReference>
<dbReference type="OrthoDB" id="6605218at2759"/>
<dbReference type="PANTHER" id="PTHR10309">
    <property type="entry name" value="MANNOSE-6-PHOSPHATE ISOMERASE"/>
    <property type="match status" value="1"/>
</dbReference>
<evidence type="ECO:0000256" key="2">
    <source>
        <dbReference type="ARBA" id="ARBA00001947"/>
    </source>
</evidence>
<evidence type="ECO:0000259" key="6">
    <source>
        <dbReference type="Pfam" id="PF20512"/>
    </source>
</evidence>
<dbReference type="InterPro" id="IPR046458">
    <property type="entry name" value="PMI_typeI_hel"/>
</dbReference>
<dbReference type="GO" id="GO:0005829">
    <property type="term" value="C:cytosol"/>
    <property type="evidence" value="ECO:0007669"/>
    <property type="project" value="TreeGrafter"/>
</dbReference>
<protein>
    <recommendedName>
        <fullName evidence="5">mannose-6-phosphate isomerase</fullName>
        <ecNumber evidence="5">5.3.1.8</ecNumber>
    </recommendedName>
</protein>
<evidence type="ECO:0000313" key="7">
    <source>
        <dbReference type="EMBL" id="KAB7496108.1"/>
    </source>
</evidence>
<dbReference type="AlphaFoldDB" id="A0A5N5SQP5"/>
<feature type="domain" description="Phosphomannose isomerase type I helical insertion" evidence="6">
    <location>
        <begin position="45"/>
        <end position="112"/>
    </location>
</feature>
<dbReference type="InterPro" id="IPR016305">
    <property type="entry name" value="Mannose-6-P_Isomerase"/>
</dbReference>
<dbReference type="EMBL" id="SEYY01021760">
    <property type="protein sequence ID" value="KAB7496108.1"/>
    <property type="molecule type" value="Genomic_DNA"/>
</dbReference>
<dbReference type="InterPro" id="IPR018050">
    <property type="entry name" value="Pmannose_isomerase-type1_CS"/>
</dbReference>
<dbReference type="NCBIfam" id="TIGR00218">
    <property type="entry name" value="manA"/>
    <property type="match status" value="1"/>
</dbReference>
<evidence type="ECO:0000256" key="5">
    <source>
        <dbReference type="ARBA" id="ARBA00011956"/>
    </source>
</evidence>
<sequence>MAIALTPFQALCGFRPHEEIQNFFQEFPELRKVVGENNASAFILNPSEENLKNCFSFLMRSSKNVISSALKDMEEKLSSLGYQSDPFYLRDLFLNLKTHYPGDVGCFSIYLLNYIVLEPGEAIFLGPNVIHAYLHGDCIECMACSDNVVRAGLTPKYQDVDTLLAMLEYRMIAAESRKFKGSKINQFTTLFNPPVPDFAVQKIESLYSNQINNTAVKLFLCLI</sequence>
<dbReference type="GO" id="GO:0005975">
    <property type="term" value="P:carbohydrate metabolic process"/>
    <property type="evidence" value="ECO:0007669"/>
    <property type="project" value="InterPro"/>
</dbReference>
<dbReference type="GO" id="GO:0008270">
    <property type="term" value="F:zinc ion binding"/>
    <property type="evidence" value="ECO:0007669"/>
    <property type="project" value="InterPro"/>
</dbReference>
<evidence type="ECO:0000256" key="4">
    <source>
        <dbReference type="ARBA" id="ARBA00010772"/>
    </source>
</evidence>
<dbReference type="UniPathway" id="UPA00126">
    <property type="reaction ID" value="UER00423"/>
</dbReference>
<dbReference type="Pfam" id="PF20512">
    <property type="entry name" value="PMI_typeI_hel"/>
    <property type="match status" value="1"/>
</dbReference>
<name>A0A5N5SQP5_9CRUS</name>
<dbReference type="GO" id="GO:0004476">
    <property type="term" value="F:mannose-6-phosphate isomerase activity"/>
    <property type="evidence" value="ECO:0007669"/>
    <property type="project" value="UniProtKB-EC"/>
</dbReference>
<comment type="catalytic activity">
    <reaction evidence="1">
        <text>D-mannose 6-phosphate = D-fructose 6-phosphate</text>
        <dbReference type="Rhea" id="RHEA:12356"/>
        <dbReference type="ChEBI" id="CHEBI:58735"/>
        <dbReference type="ChEBI" id="CHEBI:61527"/>
        <dbReference type="EC" id="5.3.1.8"/>
    </reaction>
</comment>
<gene>
    <name evidence="7" type="primary">Mpi</name>
    <name evidence="7" type="ORF">Anas_09804</name>
</gene>
<dbReference type="SUPFAM" id="SSF51182">
    <property type="entry name" value="RmlC-like cupins"/>
    <property type="match status" value="1"/>
</dbReference>
<keyword evidence="8" id="KW-1185">Reference proteome</keyword>
<comment type="pathway">
    <text evidence="3">Nucleotide-sugar biosynthesis; GDP-alpha-D-mannose biosynthesis; alpha-D-mannose 1-phosphate from D-fructose 6-phosphate: step 1/2.</text>
</comment>
<comment type="similarity">
    <text evidence="4">Belongs to the mannose-6-phosphate isomerase type 1 family.</text>
</comment>
<proteinExistence type="inferred from homology"/>
<dbReference type="InterPro" id="IPR001250">
    <property type="entry name" value="Man6P_Isoase-1"/>
</dbReference>
<dbReference type="Gene3D" id="2.60.120.10">
    <property type="entry name" value="Jelly Rolls"/>
    <property type="match status" value="1"/>
</dbReference>
<evidence type="ECO:0000256" key="1">
    <source>
        <dbReference type="ARBA" id="ARBA00000757"/>
    </source>
</evidence>
<accession>A0A5N5SQP5</accession>
<dbReference type="InterPro" id="IPR011051">
    <property type="entry name" value="RmlC_Cupin_sf"/>
</dbReference>
<dbReference type="InterPro" id="IPR014710">
    <property type="entry name" value="RmlC-like_jellyroll"/>
</dbReference>